<evidence type="ECO:0000313" key="1">
    <source>
        <dbReference type="EMBL" id="QHT97271.1"/>
    </source>
</evidence>
<accession>A0A6C0IVF2</accession>
<reference evidence="1" key="1">
    <citation type="journal article" date="2020" name="Nature">
        <title>Giant virus diversity and host interactions through global metagenomics.</title>
        <authorList>
            <person name="Schulz F."/>
            <person name="Roux S."/>
            <person name="Paez-Espino D."/>
            <person name="Jungbluth S."/>
            <person name="Walsh D.A."/>
            <person name="Denef V.J."/>
            <person name="McMahon K.D."/>
            <person name="Konstantinidis K.T."/>
            <person name="Eloe-Fadrosh E.A."/>
            <person name="Kyrpides N.C."/>
            <person name="Woyke T."/>
        </authorList>
    </citation>
    <scope>NUCLEOTIDE SEQUENCE</scope>
    <source>
        <strain evidence="1">GVMAG-M-3300025138-11</strain>
    </source>
</reference>
<name>A0A6C0IVF2_9ZZZZ</name>
<evidence type="ECO:0008006" key="2">
    <source>
        <dbReference type="Google" id="ProtNLM"/>
    </source>
</evidence>
<proteinExistence type="predicted"/>
<dbReference type="AlphaFoldDB" id="A0A6C0IVF2"/>
<sequence length="454" mass="52530">MSWYPYHYTNQDKIWRKEKGKIDGKYKRTEQDMCERHPGNNFTKGNNTNHIGCGKGHCCTQDLRLVKKKTFKIKVPKKPIENPVTKPIPPVADINSVKPNISEKEPIVIQRTQHDSIDFGPEVDLTVTLEPEEFESPKIISLEIPEPIFTEKKFSLLVDETVSVMSFCRFLSETKIDSDEIIKRREYIYLYLKNFLQLDKIGYSREELIHFFSSIDKKQRDFFDLMLHLYDEVFFNNFLLKLSDKKCLINICWNNKCTSTAGFMKPSHTKSIKNIKIELAPKVLMRAHLESEGQLVSLGGLYSKDVLETLIMVFEHELVHGIVSCFCSQWSRTNMGSPGIYKGKNHPIDGHGIIFMSIANNFFGLTDYRHSLFTTRKPKKSYTNMKWDLYSLLKPNFLIKAEGIPNGIVVKSGGQSIKNATIYNIDTKKKYYIPYSLITSYTDINTGKTYNKFN</sequence>
<organism evidence="1">
    <name type="scientific">viral metagenome</name>
    <dbReference type="NCBI Taxonomy" id="1070528"/>
    <lineage>
        <taxon>unclassified sequences</taxon>
        <taxon>metagenomes</taxon>
        <taxon>organismal metagenomes</taxon>
    </lineage>
</organism>
<dbReference type="EMBL" id="MN740274">
    <property type="protein sequence ID" value="QHT97271.1"/>
    <property type="molecule type" value="Genomic_DNA"/>
</dbReference>
<protein>
    <recommendedName>
        <fullName evidence="2">SprT-like domain-containing protein</fullName>
    </recommendedName>
</protein>